<feature type="compositionally biased region" description="Gly residues" evidence="1">
    <location>
        <begin position="206"/>
        <end position="218"/>
    </location>
</feature>
<evidence type="ECO:0000313" key="2">
    <source>
        <dbReference type="EnsemblMetazoa" id="Aqu2.1.06056_001"/>
    </source>
</evidence>
<evidence type="ECO:0000313" key="3">
    <source>
        <dbReference type="Proteomes" id="UP000007879"/>
    </source>
</evidence>
<proteinExistence type="predicted"/>
<evidence type="ECO:0008006" key="4">
    <source>
        <dbReference type="Google" id="ProtNLM"/>
    </source>
</evidence>
<organism evidence="2">
    <name type="scientific">Amphimedon queenslandica</name>
    <name type="common">Sponge</name>
    <dbReference type="NCBI Taxonomy" id="400682"/>
    <lineage>
        <taxon>Eukaryota</taxon>
        <taxon>Metazoa</taxon>
        <taxon>Porifera</taxon>
        <taxon>Demospongiae</taxon>
        <taxon>Heteroscleromorpha</taxon>
        <taxon>Haplosclerida</taxon>
        <taxon>Niphatidae</taxon>
        <taxon>Amphimedon</taxon>
    </lineage>
</organism>
<reference evidence="2" key="2">
    <citation type="submission" date="2017-05" db="UniProtKB">
        <authorList>
            <consortium name="EnsemblMetazoa"/>
        </authorList>
    </citation>
    <scope>IDENTIFICATION</scope>
</reference>
<feature type="compositionally biased region" description="Basic and acidic residues" evidence="1">
    <location>
        <begin position="298"/>
        <end position="307"/>
    </location>
</feature>
<dbReference type="InParanoid" id="A0A1X7SV84"/>
<dbReference type="Proteomes" id="UP000007879">
    <property type="component" value="Unassembled WGS sequence"/>
</dbReference>
<reference evidence="3" key="1">
    <citation type="journal article" date="2010" name="Nature">
        <title>The Amphimedon queenslandica genome and the evolution of animal complexity.</title>
        <authorList>
            <person name="Srivastava M."/>
            <person name="Simakov O."/>
            <person name="Chapman J."/>
            <person name="Fahey B."/>
            <person name="Gauthier M.E."/>
            <person name="Mitros T."/>
            <person name="Richards G.S."/>
            <person name="Conaco C."/>
            <person name="Dacre M."/>
            <person name="Hellsten U."/>
            <person name="Larroux C."/>
            <person name="Putnam N.H."/>
            <person name="Stanke M."/>
            <person name="Adamska M."/>
            <person name="Darling A."/>
            <person name="Degnan S.M."/>
            <person name="Oakley T.H."/>
            <person name="Plachetzki D.C."/>
            <person name="Zhai Y."/>
            <person name="Adamski M."/>
            <person name="Calcino A."/>
            <person name="Cummins S.F."/>
            <person name="Goodstein D.M."/>
            <person name="Harris C."/>
            <person name="Jackson D.J."/>
            <person name="Leys S.P."/>
            <person name="Shu S."/>
            <person name="Woodcroft B.J."/>
            <person name="Vervoort M."/>
            <person name="Kosik K.S."/>
            <person name="Manning G."/>
            <person name="Degnan B.M."/>
            <person name="Rokhsar D.S."/>
        </authorList>
    </citation>
    <scope>NUCLEOTIDE SEQUENCE [LARGE SCALE GENOMIC DNA]</scope>
</reference>
<keyword evidence="3" id="KW-1185">Reference proteome</keyword>
<dbReference type="KEGG" id="aqu:109591285"/>
<feature type="region of interest" description="Disordered" evidence="1">
    <location>
        <begin position="261"/>
        <end position="307"/>
    </location>
</feature>
<dbReference type="EnsemblMetazoa" id="XM_020007047.1">
    <property type="protein sequence ID" value="XP_019862606.1"/>
    <property type="gene ID" value="LOC109591285"/>
</dbReference>
<sequence>MLSESELKKICNKQLDPIEKELKITNIATKLLKLFVELTIATPIDDKYFIPALLPVKDVTDINPYKDREPLLFYFEKATPMGLFCSVITRLLSSPCYKIASIESNFSNYIELKYRTEGVASFYIVLVEQVNCIEVHCEEQRGEGIVREDVREAITLAAEKHNLSDSHRIPDLRFYCPCKRGPGSAGTRGSASAHEGQGTGPDESGTDGGGANSGGGVSKGKKHTVEVETVNKEHIFRCSENPRIKCEDKKQLWSSWLDAGANTPISIDEPNSPTKRSTVKRHLSETESSGSSQSKRRHVDEETDSKKLSKETVQRIFHFSAHHYRLIGTGLGVDVADLKDTDKATNNLIQVFQRWFDANKNVSWGTLRELCEEDYPNDLGQAKAKLNKVLDSQSS</sequence>
<feature type="region of interest" description="Disordered" evidence="1">
    <location>
        <begin position="186"/>
        <end position="223"/>
    </location>
</feature>
<dbReference type="EnsemblMetazoa" id="Aqu2.1.06056_001">
    <property type="protein sequence ID" value="Aqu2.1.06056_001"/>
    <property type="gene ID" value="Aqu2.1.06056"/>
</dbReference>
<gene>
    <name evidence="2" type="primary">109591285</name>
</gene>
<accession>A0A1X7SV84</accession>
<evidence type="ECO:0000256" key="1">
    <source>
        <dbReference type="SAM" id="MobiDB-lite"/>
    </source>
</evidence>
<dbReference type="AlphaFoldDB" id="A0A1X7SV84"/>
<name>A0A1X7SV84_AMPQE</name>
<protein>
    <recommendedName>
        <fullName evidence="4">Death domain-containing protein</fullName>
    </recommendedName>
</protein>
<feature type="compositionally biased region" description="Polar residues" evidence="1">
    <location>
        <begin position="263"/>
        <end position="276"/>
    </location>
</feature>